<dbReference type="AlphaFoldDB" id="A0AAN8VPE4"/>
<organism evidence="1 2">
    <name type="scientific">Dillenia turbinata</name>
    <dbReference type="NCBI Taxonomy" id="194707"/>
    <lineage>
        <taxon>Eukaryota</taxon>
        <taxon>Viridiplantae</taxon>
        <taxon>Streptophyta</taxon>
        <taxon>Embryophyta</taxon>
        <taxon>Tracheophyta</taxon>
        <taxon>Spermatophyta</taxon>
        <taxon>Magnoliopsida</taxon>
        <taxon>eudicotyledons</taxon>
        <taxon>Gunneridae</taxon>
        <taxon>Pentapetalae</taxon>
        <taxon>Dilleniales</taxon>
        <taxon>Dilleniaceae</taxon>
        <taxon>Dillenia</taxon>
    </lineage>
</organism>
<keyword evidence="2" id="KW-1185">Reference proteome</keyword>
<dbReference type="Proteomes" id="UP001370490">
    <property type="component" value="Unassembled WGS sequence"/>
</dbReference>
<gene>
    <name evidence="1" type="ORF">RJ641_003216</name>
</gene>
<name>A0AAN8VPE4_9MAGN</name>
<sequence length="311" mass="34203">MKDRGKSVETTKSDYFFYSSSSDLPCKKHPSSSSVGICAFCLKDRLVKLVCSDCGEQRLSSCSCSEISSYQNSSSVEVGSVGRISFLIENERGDHKKEDIFSLLKRSSSASVEVKRQKFGLLRIAKFLRRKKIGGFGNSAKSIDGFDEKSEIWVGVSRSRSLCSFRGLYNDAVEQGLASDFEKKSGFSEAEARLSGFSEGKRGSVSESENVLDQSCFKNVKENHFNGGDDESGFIDLKLDYLKTECSVFSKTDSVSVTKINGAESGKSCLRNARSLAHELGDANSKSRALKSFSSLWVKSKLGDSYSKYEP</sequence>
<dbReference type="PANTHER" id="PTHR34197:SF3">
    <property type="entry name" value="DUF740 FAMILY PROTEIN"/>
    <property type="match status" value="1"/>
</dbReference>
<evidence type="ECO:0000313" key="1">
    <source>
        <dbReference type="EMBL" id="KAK6931423.1"/>
    </source>
</evidence>
<dbReference type="PANTHER" id="PTHR34197">
    <property type="entry name" value="OS04G0591300 PROTEIN"/>
    <property type="match status" value="1"/>
</dbReference>
<accession>A0AAN8VPE4</accession>
<proteinExistence type="predicted"/>
<comment type="caution">
    <text evidence="1">The sequence shown here is derived from an EMBL/GenBank/DDBJ whole genome shotgun (WGS) entry which is preliminary data.</text>
</comment>
<dbReference type="EMBL" id="JBAMMX010000011">
    <property type="protein sequence ID" value="KAK6931423.1"/>
    <property type="molecule type" value="Genomic_DNA"/>
</dbReference>
<protein>
    <submittedName>
        <fullName evidence="1">Uncharacterized protein</fullName>
    </submittedName>
</protein>
<reference evidence="1 2" key="1">
    <citation type="submission" date="2023-12" db="EMBL/GenBank/DDBJ databases">
        <title>A high-quality genome assembly for Dillenia turbinata (Dilleniales).</title>
        <authorList>
            <person name="Chanderbali A."/>
        </authorList>
    </citation>
    <scope>NUCLEOTIDE SEQUENCE [LARGE SCALE GENOMIC DNA]</scope>
    <source>
        <strain evidence="1">LSX21</strain>
        <tissue evidence="1">Leaf</tissue>
    </source>
</reference>
<evidence type="ECO:0000313" key="2">
    <source>
        <dbReference type="Proteomes" id="UP001370490"/>
    </source>
</evidence>